<evidence type="ECO:0000313" key="1">
    <source>
        <dbReference type="EMBL" id="KDP45863.1"/>
    </source>
</evidence>
<accession>A0A067LF59</accession>
<sequence>MPGKPCHAPVKLHALSISHFTTCTIPTFSASKQSQAMDEEFSLEDPTPLLESASDFAYFPGVQNDAVVKDFLDRFPLPLIISSLQTKTDVPGLEKTLVACLERIFKTKYGASLIPQYMSFVQLGLKADSQLVRCLACKTVACLLENVNDKTISPARLIIDSDIYPLLLDCLINGNEQVATASTEAITKLAGFPKGMEVIFPANNDDITHLRNLSARCSSLGRVRVLSLVVKLFSVSPDVASVVYKSNLLGLLEAEVSNTDDTLVTLSILELFYELAVVQHGVEFLSRTTIIQLLSSMISNTMTDVILRSRAMMISGRLLAKENTYVFIDESCAKTVMSAIDGRLSFESQDLNECECALEALGQIGLSVPGATLLLSMSPSPARHVIDAAFDRQARGKQLAALHSLGNISGESQSESNKVLNADAEENLRRLIYETASKTSKLTPSGLFLSVLQQDSEIRLAAYRMITGLVARPWCLMEICSKQEIVNIITDPITETTKIGMEARYNCCKAIQKAFMSASKLSSNPSLVGIATKLQEAVSRGPYLTGKHREAQPAVMTAERF</sequence>
<dbReference type="Proteomes" id="UP000027138">
    <property type="component" value="Unassembled WGS sequence"/>
</dbReference>
<dbReference type="InterPro" id="IPR011989">
    <property type="entry name" value="ARM-like"/>
</dbReference>
<dbReference type="PANTHER" id="PTHR13554">
    <property type="entry name" value="26S PROTEASOME NON-ATPASE REGULATORY SUBUNIT 5-RELATED"/>
    <property type="match status" value="1"/>
</dbReference>
<protein>
    <recommendedName>
        <fullName evidence="3">26S proteasome non-ATPase regulatory subunit 5</fullName>
    </recommendedName>
</protein>
<dbReference type="OrthoDB" id="10250600at2759"/>
<evidence type="ECO:0000313" key="2">
    <source>
        <dbReference type="Proteomes" id="UP000027138"/>
    </source>
</evidence>
<dbReference type="InterPro" id="IPR019538">
    <property type="entry name" value="PSMD5"/>
</dbReference>
<dbReference type="Pfam" id="PF10508">
    <property type="entry name" value="Proteasom_PSMB"/>
    <property type="match status" value="1"/>
</dbReference>
<dbReference type="GO" id="GO:0005829">
    <property type="term" value="C:cytosol"/>
    <property type="evidence" value="ECO:0007669"/>
    <property type="project" value="TreeGrafter"/>
</dbReference>
<name>A0A067LF59_JATCU</name>
<organism evidence="1 2">
    <name type="scientific">Jatropha curcas</name>
    <name type="common">Barbados nut</name>
    <dbReference type="NCBI Taxonomy" id="180498"/>
    <lineage>
        <taxon>Eukaryota</taxon>
        <taxon>Viridiplantae</taxon>
        <taxon>Streptophyta</taxon>
        <taxon>Embryophyta</taxon>
        <taxon>Tracheophyta</taxon>
        <taxon>Spermatophyta</taxon>
        <taxon>Magnoliopsida</taxon>
        <taxon>eudicotyledons</taxon>
        <taxon>Gunneridae</taxon>
        <taxon>Pentapetalae</taxon>
        <taxon>rosids</taxon>
        <taxon>fabids</taxon>
        <taxon>Malpighiales</taxon>
        <taxon>Euphorbiaceae</taxon>
        <taxon>Crotonoideae</taxon>
        <taxon>Jatropheae</taxon>
        <taxon>Jatropha</taxon>
    </lineage>
</organism>
<dbReference type="STRING" id="180498.A0A067LF59"/>
<dbReference type="InterPro" id="IPR016024">
    <property type="entry name" value="ARM-type_fold"/>
</dbReference>
<evidence type="ECO:0008006" key="3">
    <source>
        <dbReference type="Google" id="ProtNLM"/>
    </source>
</evidence>
<reference evidence="1 2" key="1">
    <citation type="journal article" date="2014" name="PLoS ONE">
        <title>Global Analysis of Gene Expression Profiles in Physic Nut (Jatropha curcas L.) Seedlings Exposed to Salt Stress.</title>
        <authorList>
            <person name="Zhang L."/>
            <person name="Zhang C."/>
            <person name="Wu P."/>
            <person name="Chen Y."/>
            <person name="Li M."/>
            <person name="Jiang H."/>
            <person name="Wu G."/>
        </authorList>
    </citation>
    <scope>NUCLEOTIDE SEQUENCE [LARGE SCALE GENOMIC DNA]</scope>
    <source>
        <strain evidence="2">cv. GZQX0401</strain>
        <tissue evidence="1">Young leaves</tissue>
    </source>
</reference>
<dbReference type="GO" id="GO:0043248">
    <property type="term" value="P:proteasome assembly"/>
    <property type="evidence" value="ECO:0007669"/>
    <property type="project" value="InterPro"/>
</dbReference>
<keyword evidence="2" id="KW-1185">Reference proteome</keyword>
<dbReference type="AlphaFoldDB" id="A0A067LF59"/>
<proteinExistence type="predicted"/>
<dbReference type="SUPFAM" id="SSF48371">
    <property type="entry name" value="ARM repeat"/>
    <property type="match status" value="1"/>
</dbReference>
<dbReference type="EMBL" id="KK914226">
    <property type="protein sequence ID" value="KDP45863.1"/>
    <property type="molecule type" value="Genomic_DNA"/>
</dbReference>
<dbReference type="PANTHER" id="PTHR13554:SF10">
    <property type="entry name" value="26S PROTEASOME NON-ATPASE REGULATORY SUBUNIT 5"/>
    <property type="match status" value="1"/>
</dbReference>
<gene>
    <name evidence="1" type="ORF">JCGZ_15307</name>
</gene>
<dbReference type="Gene3D" id="1.25.10.10">
    <property type="entry name" value="Leucine-rich Repeat Variant"/>
    <property type="match status" value="1"/>
</dbReference>